<evidence type="ECO:0000313" key="8">
    <source>
        <dbReference type="Proteomes" id="UP000827721"/>
    </source>
</evidence>
<feature type="transmembrane region" description="Helical" evidence="6">
    <location>
        <begin position="122"/>
        <end position="142"/>
    </location>
</feature>
<dbReference type="EMBL" id="JAFEMO010000010">
    <property type="protein sequence ID" value="KAH7560411.1"/>
    <property type="molecule type" value="Genomic_DNA"/>
</dbReference>
<organism evidence="7 8">
    <name type="scientific">Xanthoceras sorbifolium</name>
    <dbReference type="NCBI Taxonomy" id="99658"/>
    <lineage>
        <taxon>Eukaryota</taxon>
        <taxon>Viridiplantae</taxon>
        <taxon>Streptophyta</taxon>
        <taxon>Embryophyta</taxon>
        <taxon>Tracheophyta</taxon>
        <taxon>Spermatophyta</taxon>
        <taxon>Magnoliopsida</taxon>
        <taxon>eudicotyledons</taxon>
        <taxon>Gunneridae</taxon>
        <taxon>Pentapetalae</taxon>
        <taxon>rosids</taxon>
        <taxon>malvids</taxon>
        <taxon>Sapindales</taxon>
        <taxon>Sapindaceae</taxon>
        <taxon>Xanthoceroideae</taxon>
        <taxon>Xanthoceras</taxon>
    </lineage>
</organism>
<name>A0ABQ8HH82_9ROSI</name>
<feature type="transmembrane region" description="Helical" evidence="6">
    <location>
        <begin position="243"/>
        <end position="261"/>
    </location>
</feature>
<feature type="transmembrane region" description="Helical" evidence="6">
    <location>
        <begin position="49"/>
        <end position="71"/>
    </location>
</feature>
<evidence type="ECO:0008006" key="9">
    <source>
        <dbReference type="Google" id="ProtNLM"/>
    </source>
</evidence>
<comment type="subcellular location">
    <subcellularLocation>
        <location evidence="1">Membrane</location>
        <topology evidence="1">Multi-pass membrane protein</topology>
    </subcellularLocation>
</comment>
<feature type="transmembrane region" description="Helical" evidence="6">
    <location>
        <begin position="186"/>
        <end position="204"/>
    </location>
</feature>
<dbReference type="InterPro" id="IPR006904">
    <property type="entry name" value="DUF716"/>
</dbReference>
<accession>A0ABQ8HH82</accession>
<dbReference type="PANTHER" id="PTHR46285">
    <property type="entry name" value="PROTEINASE INHIBITOR I4, SERPIN (DUF716)-RELATED"/>
    <property type="match status" value="1"/>
</dbReference>
<keyword evidence="4 6" id="KW-1133">Transmembrane helix</keyword>
<evidence type="ECO:0000256" key="5">
    <source>
        <dbReference type="ARBA" id="ARBA00023136"/>
    </source>
</evidence>
<comment type="similarity">
    <text evidence="2">Belongs to the TMEM45 family.</text>
</comment>
<comment type="caution">
    <text evidence="7">The sequence shown here is derived from an EMBL/GenBank/DDBJ whole genome shotgun (WGS) entry which is preliminary data.</text>
</comment>
<dbReference type="PANTHER" id="PTHR46285:SF3">
    <property type="entry name" value="PROTEINASE INHIBITOR I4, SERPIN (DUF716)"/>
    <property type="match status" value="1"/>
</dbReference>
<dbReference type="Proteomes" id="UP000827721">
    <property type="component" value="Unassembled WGS sequence"/>
</dbReference>
<evidence type="ECO:0000313" key="7">
    <source>
        <dbReference type="EMBL" id="KAH7560411.1"/>
    </source>
</evidence>
<evidence type="ECO:0000256" key="6">
    <source>
        <dbReference type="SAM" id="Phobius"/>
    </source>
</evidence>
<keyword evidence="8" id="KW-1185">Reference proteome</keyword>
<evidence type="ECO:0000256" key="2">
    <source>
        <dbReference type="ARBA" id="ARBA00006948"/>
    </source>
</evidence>
<keyword evidence="3 6" id="KW-0812">Transmembrane</keyword>
<feature type="transmembrane region" description="Helical" evidence="6">
    <location>
        <begin position="91"/>
        <end position="110"/>
    </location>
</feature>
<evidence type="ECO:0000256" key="1">
    <source>
        <dbReference type="ARBA" id="ARBA00004141"/>
    </source>
</evidence>
<evidence type="ECO:0000256" key="4">
    <source>
        <dbReference type="ARBA" id="ARBA00022989"/>
    </source>
</evidence>
<reference evidence="7 8" key="1">
    <citation type="submission" date="2021-02" db="EMBL/GenBank/DDBJ databases">
        <title>Plant Genome Project.</title>
        <authorList>
            <person name="Zhang R.-G."/>
        </authorList>
    </citation>
    <scope>NUCLEOTIDE SEQUENCE [LARGE SCALE GENOMIC DNA]</scope>
    <source>
        <tissue evidence="7">Leaves</tissue>
    </source>
</reference>
<dbReference type="Pfam" id="PF04819">
    <property type="entry name" value="DUF716"/>
    <property type="match status" value="1"/>
</dbReference>
<feature type="transmembrane region" description="Helical" evidence="6">
    <location>
        <begin position="6"/>
        <end position="23"/>
    </location>
</feature>
<feature type="transmembrane region" description="Helical" evidence="6">
    <location>
        <begin position="154"/>
        <end position="174"/>
    </location>
</feature>
<sequence>MGSLIGHVLPGIAFIALGLWHLFNHIKLHSLQPNSYSSFPWFPTSKMRYLELSLIMLGSFISIAMELFGGPKRHQPLDPDGTIPSNHLHNFEHATISLTFFTYAAFAILLDRIRIISSKTQHALTILIGSIAFAQELILFHLHSADHMGVEGQYHLLLQLVVLVSLTTTLLSIGHPRSFLVSFVRSSSILLQGVWFIVMGYMLWTPERIPKGCFLNFEVGHKVVRCHGEAALHRAKSLVNLQFSWFLVGITIVSVSLYLVLDRVYGKKVEYSTLLMTAVPHEEEDDEEYSDDVESQKKIKLGDPRNYIGMAGKRSFASIDIET</sequence>
<protein>
    <recommendedName>
        <fullName evidence="9">Transmembrane protein 45A</fullName>
    </recommendedName>
</protein>
<evidence type="ECO:0000256" key="3">
    <source>
        <dbReference type="ARBA" id="ARBA00022692"/>
    </source>
</evidence>
<gene>
    <name evidence="7" type="ORF">JRO89_XS10G0012000</name>
</gene>
<proteinExistence type="inferred from homology"/>
<keyword evidence="5 6" id="KW-0472">Membrane</keyword>